<comment type="subcellular location">
    <subcellularLocation>
        <location evidence="1">Membrane</location>
        <topology evidence="1">Multi-pass membrane protein</topology>
    </subcellularLocation>
</comment>
<dbReference type="GO" id="GO:0015297">
    <property type="term" value="F:antiporter activity"/>
    <property type="evidence" value="ECO:0007669"/>
    <property type="project" value="InterPro"/>
</dbReference>
<reference evidence="8" key="1">
    <citation type="submission" date="2020-11" db="EMBL/GenBank/DDBJ databases">
        <authorList>
            <person name="Tran Van P."/>
        </authorList>
    </citation>
    <scope>NUCLEOTIDE SEQUENCE</scope>
</reference>
<feature type="transmembrane region" description="Helical" evidence="6">
    <location>
        <begin position="42"/>
        <end position="63"/>
    </location>
</feature>
<dbReference type="GO" id="GO:1902600">
    <property type="term" value="P:proton transmembrane transport"/>
    <property type="evidence" value="ECO:0007669"/>
    <property type="project" value="InterPro"/>
</dbReference>
<evidence type="ECO:0000256" key="1">
    <source>
        <dbReference type="ARBA" id="ARBA00004141"/>
    </source>
</evidence>
<feature type="transmembrane region" description="Helical" evidence="6">
    <location>
        <begin position="16"/>
        <end position="35"/>
    </location>
</feature>
<dbReference type="InterPro" id="IPR038770">
    <property type="entry name" value="Na+/solute_symporter_sf"/>
</dbReference>
<evidence type="ECO:0000256" key="6">
    <source>
        <dbReference type="SAM" id="Phobius"/>
    </source>
</evidence>
<dbReference type="InterPro" id="IPR006153">
    <property type="entry name" value="Cation/H_exchanger_TM"/>
</dbReference>
<evidence type="ECO:0000256" key="5">
    <source>
        <dbReference type="ARBA" id="ARBA00023136"/>
    </source>
</evidence>
<feature type="transmembrane region" description="Helical" evidence="6">
    <location>
        <begin position="188"/>
        <end position="208"/>
    </location>
</feature>
<keyword evidence="3 6" id="KW-0812">Transmembrane</keyword>
<feature type="domain" description="Cation/H+ exchanger transmembrane" evidence="7">
    <location>
        <begin position="50"/>
        <end position="204"/>
    </location>
</feature>
<proteinExistence type="inferred from homology"/>
<protein>
    <recommendedName>
        <fullName evidence="7">Cation/H+ exchanger transmembrane domain-containing protein</fullName>
    </recommendedName>
</protein>
<dbReference type="PANTHER" id="PTHR31102:SF1">
    <property type="entry name" value="CATION_H+ EXCHANGER DOMAIN-CONTAINING PROTEIN"/>
    <property type="match status" value="1"/>
</dbReference>
<dbReference type="Gene3D" id="1.20.1530.20">
    <property type="match status" value="1"/>
</dbReference>
<accession>A0A7R9AU21</accession>
<name>A0A7R9AU21_TIMSH</name>
<dbReference type="PANTHER" id="PTHR31102">
    <property type="match status" value="1"/>
</dbReference>
<dbReference type="EMBL" id="OC001695">
    <property type="protein sequence ID" value="CAD7260471.1"/>
    <property type="molecule type" value="Genomic_DNA"/>
</dbReference>
<sequence>MSERHSRRCHEFDGNLWLVAGRVFMLGAGSLFAVFGSQMVDYSGAGPLASIVAAFVACCGWKLEGWTSSFFNSIFLLQNPVEDTFSTFWKVFQPILFGLIGTEIDFNQLDSQTIALGLGVLFVGLTVRVLVCFLVTLGGTLNFKERFFVTIAWFPKATVQAALGPVALDIARKQSMSDEIQTLASQVLTISVLSILVTAPLGAMAISLTGPHLLNKRASPSALME</sequence>
<dbReference type="AlphaFoldDB" id="A0A7R9AU21"/>
<gene>
    <name evidence="8" type="ORF">TSIB3V08_LOCUS4652</name>
</gene>
<evidence type="ECO:0000256" key="4">
    <source>
        <dbReference type="ARBA" id="ARBA00022989"/>
    </source>
</evidence>
<keyword evidence="5 6" id="KW-0472">Membrane</keyword>
<evidence type="ECO:0000259" key="7">
    <source>
        <dbReference type="Pfam" id="PF00999"/>
    </source>
</evidence>
<feature type="transmembrane region" description="Helical" evidence="6">
    <location>
        <begin position="114"/>
        <end position="135"/>
    </location>
</feature>
<evidence type="ECO:0000256" key="2">
    <source>
        <dbReference type="ARBA" id="ARBA00007367"/>
    </source>
</evidence>
<keyword evidence="4 6" id="KW-1133">Transmembrane helix</keyword>
<evidence type="ECO:0000313" key="8">
    <source>
        <dbReference type="EMBL" id="CAD7260471.1"/>
    </source>
</evidence>
<evidence type="ECO:0000256" key="3">
    <source>
        <dbReference type="ARBA" id="ARBA00022692"/>
    </source>
</evidence>
<dbReference type="GO" id="GO:0016020">
    <property type="term" value="C:membrane"/>
    <property type="evidence" value="ECO:0007669"/>
    <property type="project" value="UniProtKB-SubCell"/>
</dbReference>
<comment type="similarity">
    <text evidence="2">Belongs to the monovalent cation:proton antiporter 1 (CPA1) transporter (TC 2.A.36) family.</text>
</comment>
<organism evidence="8">
    <name type="scientific">Timema shepardi</name>
    <name type="common">Walking stick</name>
    <dbReference type="NCBI Taxonomy" id="629360"/>
    <lineage>
        <taxon>Eukaryota</taxon>
        <taxon>Metazoa</taxon>
        <taxon>Ecdysozoa</taxon>
        <taxon>Arthropoda</taxon>
        <taxon>Hexapoda</taxon>
        <taxon>Insecta</taxon>
        <taxon>Pterygota</taxon>
        <taxon>Neoptera</taxon>
        <taxon>Polyneoptera</taxon>
        <taxon>Phasmatodea</taxon>
        <taxon>Timematodea</taxon>
        <taxon>Timematoidea</taxon>
        <taxon>Timematidae</taxon>
        <taxon>Timema</taxon>
    </lineage>
</organism>
<feature type="transmembrane region" description="Helical" evidence="6">
    <location>
        <begin position="147"/>
        <end position="168"/>
    </location>
</feature>
<dbReference type="InterPro" id="IPR051843">
    <property type="entry name" value="CPA1_transporter"/>
</dbReference>
<dbReference type="Pfam" id="PF00999">
    <property type="entry name" value="Na_H_Exchanger"/>
    <property type="match status" value="1"/>
</dbReference>